<feature type="region of interest" description="Disordered" evidence="1">
    <location>
        <begin position="934"/>
        <end position="953"/>
    </location>
</feature>
<feature type="compositionally biased region" description="Polar residues" evidence="1">
    <location>
        <begin position="609"/>
        <end position="630"/>
    </location>
</feature>
<feature type="compositionally biased region" description="Low complexity" evidence="1">
    <location>
        <begin position="688"/>
        <end position="706"/>
    </location>
</feature>
<keyword evidence="3" id="KW-1185">Reference proteome</keyword>
<name>A0A4Y7TI17_COPMI</name>
<feature type="compositionally biased region" description="Basic and acidic residues" evidence="1">
    <location>
        <begin position="226"/>
        <end position="246"/>
    </location>
</feature>
<feature type="region of interest" description="Disordered" evidence="1">
    <location>
        <begin position="1"/>
        <end position="251"/>
    </location>
</feature>
<feature type="compositionally biased region" description="Low complexity" evidence="1">
    <location>
        <begin position="815"/>
        <end position="836"/>
    </location>
</feature>
<gene>
    <name evidence="2" type="ORF">FA13DRAFT_189088</name>
</gene>
<comment type="caution">
    <text evidence="2">The sequence shown here is derived from an EMBL/GenBank/DDBJ whole genome shotgun (WGS) entry which is preliminary data.</text>
</comment>
<feature type="region of interest" description="Disordered" evidence="1">
    <location>
        <begin position="663"/>
        <end position="848"/>
    </location>
</feature>
<feature type="compositionally biased region" description="Pro residues" evidence="1">
    <location>
        <begin position="868"/>
        <end position="881"/>
    </location>
</feature>
<dbReference type="Proteomes" id="UP000298030">
    <property type="component" value="Unassembled WGS sequence"/>
</dbReference>
<dbReference type="AlphaFoldDB" id="A0A4Y7TI17"/>
<dbReference type="EMBL" id="QPFP01000013">
    <property type="protein sequence ID" value="TEB33139.1"/>
    <property type="molecule type" value="Genomic_DNA"/>
</dbReference>
<feature type="compositionally biased region" description="Polar residues" evidence="1">
    <location>
        <begin position="398"/>
        <end position="433"/>
    </location>
</feature>
<sequence>MDNPWADPWNETSKKATAEQDKPPEPKWDPLPTLGVSKLPEPEIEPPSWDPQESVSWTAPTASPPPPLPSWGVEEPSWASTAPTTSDEIPITVVPTPDVVEGEHTIAGPSRYEGDDHPAAYNISEPSAPIVPPSDTFPSPAAPPLEIAPISFGSVSPSIRKPRDLDDGFGGFESGLDSAADEDGGWGASTNRYLESDQVGGAVWGSSWGDHASSSREKEEQPDEWEAVRKQQEEQEKQKQQQDKHVPPGYLHNILSQFDQLSADLWKEDGELETREDDVPRRRFDPQDLDPKSCASRIVPDELTLPLPVPFSQTFASKRHLETLKLTRHALLTRKGPMAMYMASKGSTSWEASVKAKVDSQSDMAPAGWKIVPRSESPIPEQIQKRTSTGGGILSFFSRRSTNTSLTESPTTRPASPAKSITSSVRTETSSPRPSVDVAKAPTPAQGKSSTPASPLGSIFSPAAPTLSPVASAPTSTLSKGPDFFAPEEPQEEPPQPSTVSRFFSRFSRKPTHGDSVALSADDLEFLSDVVPVTHEALKQDDQLKGLSSMIRSSPLPSKLPPPLAPPPLRPQLKPSLSGRSTPAMAPRPVEDDIFSLFDTPALPDKHAPSTNSNKQQQPLPSIPFSNTAHNLGAALSRTPSTSNSFSSQAPLDIFAMAPTPVLPPPPIPPKSTGTFTVPIGSRNIVKPSTSRSSTPSSGQSTSIPALLPPPPPSNQPRLGAAYQNGRAGSLPNSRSQTPSLIAPPSHPTIDEDDEFADFITSPPPTKPSQLSAFSPAPTIPTTPSRAPNVIQFDDFNDFLNPSPPTTQAIPIHNNAPPLSHSRSSSTASTSPGNRSTGSSPRVSRAEHQRTLSLLEVAASRNQKWLSPPSPLPAALPPPDAPLKNKVDLLGGSMSTQQEQAIASLAPPPMARPSSSFPLPKETKPTLPAWSFPAPPPAGAPQKNQTFGALGSTPASNTPPLAVALRQTATPTPPPGWAFPAPPRPVRECIHTFTVASSYHLFVERIWKWPGCHGSSEASRTFFITFSCAYIICCEVRWLVCSRSRLLRGPIDYVYAPGPPLIVRS</sequence>
<feature type="region of interest" description="Disordered" evidence="1">
    <location>
        <begin position="864"/>
        <end position="888"/>
    </location>
</feature>
<protein>
    <submittedName>
        <fullName evidence="2">Uncharacterized protein</fullName>
    </submittedName>
</protein>
<evidence type="ECO:0000313" key="2">
    <source>
        <dbReference type="EMBL" id="TEB33139.1"/>
    </source>
</evidence>
<feature type="region of interest" description="Disordered" evidence="1">
    <location>
        <begin position="372"/>
        <end position="501"/>
    </location>
</feature>
<feature type="compositionally biased region" description="Pro residues" evidence="1">
    <location>
        <begin position="558"/>
        <end position="570"/>
    </location>
</feature>
<accession>A0A4Y7TI17</accession>
<reference evidence="2 3" key="1">
    <citation type="journal article" date="2019" name="Nat. Ecol. Evol.">
        <title>Megaphylogeny resolves global patterns of mushroom evolution.</title>
        <authorList>
            <person name="Varga T."/>
            <person name="Krizsan K."/>
            <person name="Foldi C."/>
            <person name="Dima B."/>
            <person name="Sanchez-Garcia M."/>
            <person name="Sanchez-Ramirez S."/>
            <person name="Szollosi G.J."/>
            <person name="Szarkandi J.G."/>
            <person name="Papp V."/>
            <person name="Albert L."/>
            <person name="Andreopoulos W."/>
            <person name="Angelini C."/>
            <person name="Antonin V."/>
            <person name="Barry K.W."/>
            <person name="Bougher N.L."/>
            <person name="Buchanan P."/>
            <person name="Buyck B."/>
            <person name="Bense V."/>
            <person name="Catcheside P."/>
            <person name="Chovatia M."/>
            <person name="Cooper J."/>
            <person name="Damon W."/>
            <person name="Desjardin D."/>
            <person name="Finy P."/>
            <person name="Geml J."/>
            <person name="Haridas S."/>
            <person name="Hughes K."/>
            <person name="Justo A."/>
            <person name="Karasinski D."/>
            <person name="Kautmanova I."/>
            <person name="Kiss B."/>
            <person name="Kocsube S."/>
            <person name="Kotiranta H."/>
            <person name="LaButti K.M."/>
            <person name="Lechner B.E."/>
            <person name="Liimatainen K."/>
            <person name="Lipzen A."/>
            <person name="Lukacs Z."/>
            <person name="Mihaltcheva S."/>
            <person name="Morgado L.N."/>
            <person name="Niskanen T."/>
            <person name="Noordeloos M.E."/>
            <person name="Ohm R.A."/>
            <person name="Ortiz-Santana B."/>
            <person name="Ovrebo C."/>
            <person name="Racz N."/>
            <person name="Riley R."/>
            <person name="Savchenko A."/>
            <person name="Shiryaev A."/>
            <person name="Soop K."/>
            <person name="Spirin V."/>
            <person name="Szebenyi C."/>
            <person name="Tomsovsky M."/>
            <person name="Tulloss R.E."/>
            <person name="Uehling J."/>
            <person name="Grigoriev I.V."/>
            <person name="Vagvolgyi C."/>
            <person name="Papp T."/>
            <person name="Martin F.M."/>
            <person name="Miettinen O."/>
            <person name="Hibbett D.S."/>
            <person name="Nagy L.G."/>
        </authorList>
    </citation>
    <scope>NUCLEOTIDE SEQUENCE [LARGE SCALE GENOMIC DNA]</scope>
    <source>
        <strain evidence="2 3">FP101781</strain>
    </source>
</reference>
<organism evidence="2 3">
    <name type="scientific">Coprinellus micaceus</name>
    <name type="common">Glistening ink-cap mushroom</name>
    <name type="synonym">Coprinus micaceus</name>
    <dbReference type="NCBI Taxonomy" id="71717"/>
    <lineage>
        <taxon>Eukaryota</taxon>
        <taxon>Fungi</taxon>
        <taxon>Dikarya</taxon>
        <taxon>Basidiomycota</taxon>
        <taxon>Agaricomycotina</taxon>
        <taxon>Agaricomycetes</taxon>
        <taxon>Agaricomycetidae</taxon>
        <taxon>Agaricales</taxon>
        <taxon>Agaricineae</taxon>
        <taxon>Psathyrellaceae</taxon>
        <taxon>Coprinellus</taxon>
    </lineage>
</organism>
<feature type="compositionally biased region" description="Polar residues" evidence="1">
    <location>
        <begin position="78"/>
        <end position="87"/>
    </location>
</feature>
<proteinExistence type="predicted"/>
<evidence type="ECO:0000313" key="3">
    <source>
        <dbReference type="Proteomes" id="UP000298030"/>
    </source>
</evidence>
<feature type="compositionally biased region" description="Low complexity" evidence="1">
    <location>
        <begin position="637"/>
        <end position="648"/>
    </location>
</feature>
<feature type="compositionally biased region" description="Polar residues" evidence="1">
    <location>
        <begin position="731"/>
        <end position="740"/>
    </location>
</feature>
<feature type="compositionally biased region" description="Low complexity" evidence="1">
    <location>
        <begin position="89"/>
        <end position="99"/>
    </location>
</feature>
<dbReference type="OrthoDB" id="3262497at2759"/>
<evidence type="ECO:0000256" key="1">
    <source>
        <dbReference type="SAM" id="MobiDB-lite"/>
    </source>
</evidence>
<dbReference type="STRING" id="71717.A0A4Y7TI17"/>
<feature type="compositionally biased region" description="Basic and acidic residues" evidence="1">
    <location>
        <begin position="12"/>
        <end position="28"/>
    </location>
</feature>
<feature type="compositionally biased region" description="Polar residues" evidence="1">
    <location>
        <begin position="942"/>
        <end position="953"/>
    </location>
</feature>
<feature type="region of interest" description="Disordered" evidence="1">
    <location>
        <begin position="539"/>
        <end position="648"/>
    </location>
</feature>